<dbReference type="EMBL" id="AP006620">
    <property type="protein sequence ID" value="BAD60729.1"/>
    <property type="molecule type" value="Genomic_DNA"/>
</dbReference>
<dbReference type="InterPro" id="IPR027379">
    <property type="entry name" value="CLS_N"/>
</dbReference>
<keyword evidence="8" id="KW-0614">Plasmid</keyword>
<dbReference type="AlphaFoldDB" id="Q5YM62"/>
<sequence length="114" mass="12449">MRQRGRARATLYDFEVTTRLWAGAGISDCTEAGVDCMPGFGMFLVELVALGLFLIVWFVSVPIATVSILSVANTAGRRVAWLAVVWLVPVVGALAWYFRARSRVACDVDDGRPV</sequence>
<feature type="transmembrane region" description="Helical" evidence="6">
    <location>
        <begin position="47"/>
        <end position="72"/>
    </location>
</feature>
<evidence type="ECO:0000259" key="7">
    <source>
        <dbReference type="Pfam" id="PF13396"/>
    </source>
</evidence>
<evidence type="ECO:0000256" key="2">
    <source>
        <dbReference type="ARBA" id="ARBA00022475"/>
    </source>
</evidence>
<gene>
    <name evidence="8" type="ordered locus">PNF2_440</name>
</gene>
<protein>
    <recommendedName>
        <fullName evidence="7">Cardiolipin synthase N-terminal domain-containing protein</fullName>
    </recommendedName>
</protein>
<evidence type="ECO:0000313" key="9">
    <source>
        <dbReference type="Proteomes" id="UP000006820"/>
    </source>
</evidence>
<feature type="transmembrane region" description="Helical" evidence="6">
    <location>
        <begin position="78"/>
        <end position="98"/>
    </location>
</feature>
<feature type="domain" description="Cardiolipin synthase N-terminal" evidence="7">
    <location>
        <begin position="63"/>
        <end position="98"/>
    </location>
</feature>
<organism evidence="8 9">
    <name type="scientific">Nocardia farcinica (strain IFM 10152)</name>
    <dbReference type="NCBI Taxonomy" id="247156"/>
    <lineage>
        <taxon>Bacteria</taxon>
        <taxon>Bacillati</taxon>
        <taxon>Actinomycetota</taxon>
        <taxon>Actinomycetes</taxon>
        <taxon>Mycobacteriales</taxon>
        <taxon>Nocardiaceae</taxon>
        <taxon>Nocardia</taxon>
    </lineage>
</organism>
<accession>Q5YM62</accession>
<dbReference type="Pfam" id="PF13396">
    <property type="entry name" value="PLDc_N"/>
    <property type="match status" value="1"/>
</dbReference>
<evidence type="ECO:0000256" key="3">
    <source>
        <dbReference type="ARBA" id="ARBA00022692"/>
    </source>
</evidence>
<reference evidence="8 9" key="1">
    <citation type="journal article" date="2004" name="Proc. Natl. Acad. Sci. U.S.A.">
        <title>The complete genomic sequence of Nocardia farcinica IFM 10152.</title>
        <authorList>
            <person name="Ishikawa J."/>
            <person name="Yamashita A."/>
            <person name="Mikami Y."/>
            <person name="Hoshino Y."/>
            <person name="Kurita H."/>
            <person name="Hotta K."/>
            <person name="Shiba T."/>
            <person name="Hattori M."/>
        </authorList>
    </citation>
    <scope>NUCLEOTIDE SEQUENCE [LARGE SCALE GENOMIC DNA]</scope>
    <source>
        <strain evidence="8 9">IFM 10152</strain>
        <plasmid evidence="9">Plasmid pNF2</plasmid>
    </source>
</reference>
<keyword evidence="5 6" id="KW-0472">Membrane</keyword>
<keyword evidence="4 6" id="KW-1133">Transmembrane helix</keyword>
<dbReference type="GO" id="GO:0005886">
    <property type="term" value="C:plasma membrane"/>
    <property type="evidence" value="ECO:0007669"/>
    <property type="project" value="UniProtKB-SubCell"/>
</dbReference>
<geneLocation type="plasmid" evidence="8 9">
    <name>pNF2</name>
</geneLocation>
<comment type="subcellular location">
    <subcellularLocation>
        <location evidence="1">Cell membrane</location>
        <topology evidence="1">Multi-pass membrane protein</topology>
    </subcellularLocation>
</comment>
<evidence type="ECO:0000313" key="8">
    <source>
        <dbReference type="EMBL" id="BAD60729.1"/>
    </source>
</evidence>
<keyword evidence="9" id="KW-1185">Reference proteome</keyword>
<evidence type="ECO:0000256" key="4">
    <source>
        <dbReference type="ARBA" id="ARBA00022989"/>
    </source>
</evidence>
<name>Q5YM62_NOCFA</name>
<evidence type="ECO:0000256" key="6">
    <source>
        <dbReference type="SAM" id="Phobius"/>
    </source>
</evidence>
<dbReference type="HOGENOM" id="CLU_2118511_0_0_11"/>
<dbReference type="KEGG" id="nfa:PNF2_440"/>
<evidence type="ECO:0000256" key="1">
    <source>
        <dbReference type="ARBA" id="ARBA00004651"/>
    </source>
</evidence>
<evidence type="ECO:0000256" key="5">
    <source>
        <dbReference type="ARBA" id="ARBA00023136"/>
    </source>
</evidence>
<keyword evidence="3 6" id="KW-0812">Transmembrane</keyword>
<dbReference type="Proteomes" id="UP000006820">
    <property type="component" value="Plasmid pNF2"/>
</dbReference>
<proteinExistence type="predicted"/>
<keyword evidence="2" id="KW-1003">Cell membrane</keyword>